<reference evidence="2" key="1">
    <citation type="submission" date="2024-06" db="EMBL/GenBank/DDBJ databases">
        <title>Multi-omics analyses provide insights into the biosynthesis of the anticancer antibiotic pleurotin in Hohenbuehelia grisea.</title>
        <authorList>
            <person name="Weaver J.A."/>
            <person name="Alberti F."/>
        </authorList>
    </citation>
    <scope>NUCLEOTIDE SEQUENCE [LARGE SCALE GENOMIC DNA]</scope>
    <source>
        <strain evidence="2">T-177</strain>
    </source>
</reference>
<comment type="caution">
    <text evidence="1">The sequence shown here is derived from an EMBL/GenBank/DDBJ whole genome shotgun (WGS) entry which is preliminary data.</text>
</comment>
<evidence type="ECO:0000313" key="1">
    <source>
        <dbReference type="EMBL" id="KAL0947129.1"/>
    </source>
</evidence>
<protein>
    <recommendedName>
        <fullName evidence="3">F-box domain-containing protein</fullName>
    </recommendedName>
</protein>
<dbReference type="Gene3D" id="3.80.10.10">
    <property type="entry name" value="Ribonuclease Inhibitor"/>
    <property type="match status" value="1"/>
</dbReference>
<name>A0ABR3IV45_9AGAR</name>
<dbReference type="EMBL" id="JASNQZ010000015">
    <property type="protein sequence ID" value="KAL0947129.1"/>
    <property type="molecule type" value="Genomic_DNA"/>
</dbReference>
<organism evidence="1 2">
    <name type="scientific">Hohenbuehelia grisea</name>
    <dbReference type="NCBI Taxonomy" id="104357"/>
    <lineage>
        <taxon>Eukaryota</taxon>
        <taxon>Fungi</taxon>
        <taxon>Dikarya</taxon>
        <taxon>Basidiomycota</taxon>
        <taxon>Agaricomycotina</taxon>
        <taxon>Agaricomycetes</taxon>
        <taxon>Agaricomycetidae</taxon>
        <taxon>Agaricales</taxon>
        <taxon>Pleurotineae</taxon>
        <taxon>Pleurotaceae</taxon>
        <taxon>Hohenbuehelia</taxon>
    </lineage>
</organism>
<dbReference type="SUPFAM" id="SSF52058">
    <property type="entry name" value="L domain-like"/>
    <property type="match status" value="1"/>
</dbReference>
<gene>
    <name evidence="1" type="ORF">HGRIS_013261</name>
</gene>
<sequence>MKSVPDTRVLMLRKSVAGIDDLPTEMLMRIFDCYHPLKEFDLLDLDCPLYRETFPDFSPVGPVTLSHVCRTWRNIVSSAMPHLWSLISFIHEPITPQLLSYAAHFLEHSRSANLYIGISCEFTPFSQANAGDIDSLINLLIPQQSRWRAFHMLWAGPPPSSLLTASFENLETVNIRGQRDELLRAVCRAPRLRSLRCQPRDIPRLNEAFSFPPVSITELSIAFQPITLDDMRLVLRNCQHLISLDCTVYGESQTTEEATLRKLRHLHVAFLDDSSTFFDMLNLPNLKYLELDFFRDSRLSSGDALGRLLDRSQCKLRILHLASQQSQLNDALPSIFRLRGLQNLKEIQISTGDLSTHLIPSLAVCLPRIRDIMLHFEPSPSKSFLARQFARMVLSRVQRVVKDEVGELSPDADLESSDDEYFDKMEVFLHSSSFVIGIKRSTLDGVGSASRVDYLACTNLPVQPGGLFELVEKSDDWHARVQAALPLEISDPLLAEPFMT</sequence>
<evidence type="ECO:0008006" key="3">
    <source>
        <dbReference type="Google" id="ProtNLM"/>
    </source>
</evidence>
<dbReference type="Proteomes" id="UP001556367">
    <property type="component" value="Unassembled WGS sequence"/>
</dbReference>
<dbReference type="InterPro" id="IPR032675">
    <property type="entry name" value="LRR_dom_sf"/>
</dbReference>
<accession>A0ABR3IV45</accession>
<keyword evidence="2" id="KW-1185">Reference proteome</keyword>
<evidence type="ECO:0000313" key="2">
    <source>
        <dbReference type="Proteomes" id="UP001556367"/>
    </source>
</evidence>
<proteinExistence type="predicted"/>
<dbReference type="Gene3D" id="1.20.1280.50">
    <property type="match status" value="1"/>
</dbReference>